<dbReference type="EMBL" id="JAEEGA010000006">
    <property type="protein sequence ID" value="MBP1041607.1"/>
    <property type="molecule type" value="Genomic_DNA"/>
</dbReference>
<name>A0A940SS71_9ENTE</name>
<protein>
    <recommendedName>
        <fullName evidence="4">DUF5316 domain-containing protein</fullName>
    </recommendedName>
</protein>
<keyword evidence="1" id="KW-1133">Transmembrane helix</keyword>
<keyword evidence="1" id="KW-0472">Membrane</keyword>
<sequence>MVYLKAILAGTLVTACVIVGAGLFGYSGEKVLGLMILIGGLLAGSLSGIFSNGERQHPWNKWSQRELVDSINQGVLVFLFTLPVIVGFFINYVLFIK</sequence>
<reference evidence="2" key="1">
    <citation type="submission" date="2020-12" db="EMBL/GenBank/DDBJ databases">
        <title>Vagococcus allomyrinae sp. nov. and Enterococcus lavae sp. nov., isolated from the larvae of Allomyrina dichotoma.</title>
        <authorList>
            <person name="Lee S.D."/>
        </authorList>
    </citation>
    <scope>NUCLEOTIDE SEQUENCE</scope>
    <source>
        <strain evidence="2">BWB3-3</strain>
    </source>
</reference>
<proteinExistence type="predicted"/>
<comment type="caution">
    <text evidence="2">The sequence shown here is derived from an EMBL/GenBank/DDBJ whole genome shotgun (WGS) entry which is preliminary data.</text>
</comment>
<organism evidence="2 3">
    <name type="scientific">Vagococcus allomyrinae</name>
    <dbReference type="NCBI Taxonomy" id="2794353"/>
    <lineage>
        <taxon>Bacteria</taxon>
        <taxon>Bacillati</taxon>
        <taxon>Bacillota</taxon>
        <taxon>Bacilli</taxon>
        <taxon>Lactobacillales</taxon>
        <taxon>Enterococcaceae</taxon>
        <taxon>Vagococcus</taxon>
    </lineage>
</organism>
<evidence type="ECO:0000313" key="2">
    <source>
        <dbReference type="EMBL" id="MBP1041607.1"/>
    </source>
</evidence>
<dbReference type="Proteomes" id="UP000674938">
    <property type="component" value="Unassembled WGS sequence"/>
</dbReference>
<evidence type="ECO:0008006" key="4">
    <source>
        <dbReference type="Google" id="ProtNLM"/>
    </source>
</evidence>
<evidence type="ECO:0000256" key="1">
    <source>
        <dbReference type="SAM" id="Phobius"/>
    </source>
</evidence>
<evidence type="ECO:0000313" key="3">
    <source>
        <dbReference type="Proteomes" id="UP000674938"/>
    </source>
</evidence>
<accession>A0A940SS71</accession>
<dbReference type="RefSeq" id="WP_209527716.1">
    <property type="nucleotide sequence ID" value="NZ_JAEEGA010000006.1"/>
</dbReference>
<feature type="transmembrane region" description="Helical" evidence="1">
    <location>
        <begin position="31"/>
        <end position="51"/>
    </location>
</feature>
<feature type="transmembrane region" description="Helical" evidence="1">
    <location>
        <begin position="6"/>
        <end position="24"/>
    </location>
</feature>
<dbReference type="PROSITE" id="PS51257">
    <property type="entry name" value="PROKAR_LIPOPROTEIN"/>
    <property type="match status" value="1"/>
</dbReference>
<keyword evidence="3" id="KW-1185">Reference proteome</keyword>
<gene>
    <name evidence="2" type="ORF">I6N95_11370</name>
</gene>
<feature type="transmembrane region" description="Helical" evidence="1">
    <location>
        <begin position="71"/>
        <end position="95"/>
    </location>
</feature>
<dbReference type="AlphaFoldDB" id="A0A940SS71"/>
<keyword evidence="1" id="KW-0812">Transmembrane</keyword>